<evidence type="ECO:0008006" key="4">
    <source>
        <dbReference type="Google" id="ProtNLM"/>
    </source>
</evidence>
<evidence type="ECO:0000313" key="3">
    <source>
        <dbReference type="Proteomes" id="UP000481037"/>
    </source>
</evidence>
<dbReference type="EMBL" id="WKJM01000003">
    <property type="protein sequence ID" value="MRX07178.1"/>
    <property type="molecule type" value="Genomic_DNA"/>
</dbReference>
<evidence type="ECO:0000313" key="2">
    <source>
        <dbReference type="EMBL" id="MRX07178.1"/>
    </source>
</evidence>
<keyword evidence="1" id="KW-0732">Signal</keyword>
<reference evidence="2 3" key="1">
    <citation type="submission" date="2019-11" db="EMBL/GenBank/DDBJ databases">
        <title>Novel species isolated from a subtropical stream in China.</title>
        <authorList>
            <person name="Lu H."/>
        </authorList>
    </citation>
    <scope>NUCLEOTIDE SEQUENCE [LARGE SCALE GENOMIC DNA]</scope>
    <source>
        <strain evidence="2 3">FT25W</strain>
    </source>
</reference>
<name>A0A6L5QCE9_9BURK</name>
<evidence type="ECO:0000256" key="1">
    <source>
        <dbReference type="SAM" id="SignalP"/>
    </source>
</evidence>
<dbReference type="PROSITE" id="PS51257">
    <property type="entry name" value="PROKAR_LIPOPROTEIN"/>
    <property type="match status" value="1"/>
</dbReference>
<feature type="chain" id="PRO_5026691307" description="Lipoprotein" evidence="1">
    <location>
        <begin position="19"/>
        <end position="140"/>
    </location>
</feature>
<dbReference type="Proteomes" id="UP000481037">
    <property type="component" value="Unassembled WGS sequence"/>
</dbReference>
<dbReference type="RefSeq" id="WP_154362071.1">
    <property type="nucleotide sequence ID" value="NZ_WKJM01000003.1"/>
</dbReference>
<dbReference type="AlphaFoldDB" id="A0A6L5QCE9"/>
<keyword evidence="3" id="KW-1185">Reference proteome</keyword>
<gene>
    <name evidence="2" type="ORF">GJ697_04940</name>
</gene>
<organism evidence="2 3">
    <name type="scientific">Duganella alba</name>
    <dbReference type="NCBI Taxonomy" id="2666081"/>
    <lineage>
        <taxon>Bacteria</taxon>
        <taxon>Pseudomonadati</taxon>
        <taxon>Pseudomonadota</taxon>
        <taxon>Betaproteobacteria</taxon>
        <taxon>Burkholderiales</taxon>
        <taxon>Oxalobacteraceae</taxon>
        <taxon>Telluria group</taxon>
        <taxon>Duganella</taxon>
    </lineage>
</organism>
<accession>A0A6L5QCE9</accession>
<protein>
    <recommendedName>
        <fullName evidence="4">Lipoprotein</fullName>
    </recommendedName>
</protein>
<feature type="signal peptide" evidence="1">
    <location>
        <begin position="1"/>
        <end position="18"/>
    </location>
</feature>
<proteinExistence type="predicted"/>
<sequence length="140" mass="14873">MKTLTFITLLVLSFSASACRFETADGSIVREVVQSKGGYPITEKQCLLLNKSGLALSVEGAASVLRGVSVGWAKVSVIDLKTHVTSNIWRASTQVNASDASQDTADGLLYEAVRNSIGGFEFEAAIAEVNGFRAKAKSTR</sequence>
<comment type="caution">
    <text evidence="2">The sequence shown here is derived from an EMBL/GenBank/DDBJ whole genome shotgun (WGS) entry which is preliminary data.</text>
</comment>